<evidence type="ECO:0000256" key="2">
    <source>
        <dbReference type="SAM" id="Phobius"/>
    </source>
</evidence>
<feature type="transmembrane region" description="Helical" evidence="2">
    <location>
        <begin position="56"/>
        <end position="82"/>
    </location>
</feature>
<feature type="signal peptide" evidence="3">
    <location>
        <begin position="1"/>
        <end position="32"/>
    </location>
</feature>
<reference evidence="4" key="1">
    <citation type="submission" date="2022-02" db="EMBL/GenBank/DDBJ databases">
        <authorList>
            <person name="King R."/>
        </authorList>
    </citation>
    <scope>NUCLEOTIDE SEQUENCE</scope>
</reference>
<dbReference type="EMBL" id="OU899034">
    <property type="protein sequence ID" value="CAH1707880.1"/>
    <property type="molecule type" value="Genomic_DNA"/>
</dbReference>
<name>A0A9P0IJJ7_APHGO</name>
<dbReference type="AlphaFoldDB" id="A0A9P0IJJ7"/>
<evidence type="ECO:0000256" key="3">
    <source>
        <dbReference type="SAM" id="SignalP"/>
    </source>
</evidence>
<keyword evidence="5" id="KW-1185">Reference proteome</keyword>
<feature type="compositionally biased region" description="Polar residues" evidence="1">
    <location>
        <begin position="351"/>
        <end position="367"/>
    </location>
</feature>
<organism evidence="4 5">
    <name type="scientific">Aphis gossypii</name>
    <name type="common">Cotton aphid</name>
    <dbReference type="NCBI Taxonomy" id="80765"/>
    <lineage>
        <taxon>Eukaryota</taxon>
        <taxon>Metazoa</taxon>
        <taxon>Ecdysozoa</taxon>
        <taxon>Arthropoda</taxon>
        <taxon>Hexapoda</taxon>
        <taxon>Insecta</taxon>
        <taxon>Pterygota</taxon>
        <taxon>Neoptera</taxon>
        <taxon>Paraneoptera</taxon>
        <taxon>Hemiptera</taxon>
        <taxon>Sternorrhyncha</taxon>
        <taxon>Aphidomorpha</taxon>
        <taxon>Aphidoidea</taxon>
        <taxon>Aphididae</taxon>
        <taxon>Aphidini</taxon>
        <taxon>Aphis</taxon>
        <taxon>Aphis</taxon>
    </lineage>
</organism>
<gene>
    <name evidence="4" type="ORF">APHIGO_LOCUS195</name>
</gene>
<feature type="compositionally biased region" description="Basic and acidic residues" evidence="1">
    <location>
        <begin position="368"/>
        <end position="378"/>
    </location>
</feature>
<evidence type="ECO:0000313" key="5">
    <source>
        <dbReference type="Proteomes" id="UP001154329"/>
    </source>
</evidence>
<feature type="region of interest" description="Disordered" evidence="1">
    <location>
        <begin position="262"/>
        <end position="286"/>
    </location>
</feature>
<feature type="transmembrane region" description="Helical" evidence="2">
    <location>
        <begin position="94"/>
        <end position="114"/>
    </location>
</feature>
<sequence>MSVCDCWASFKFSQIILCLSCLLYKRWSDAEATRLFYFFEKSSREWPLLNNITRNGAGSLFADVTFGGYIIICVALFIAYLMGELKNSKKTESFLLVIGAALFIAVGCLVLTAVDSVPENLVINALVLGILSIVTGMVFVLDTCLSNRRNDKESHLLPKNTRYGDIARTRTAVGGALHANGTNGLHVNGTNGVHVNGTNGVHVNGTNGVHVNGTNGVYTNGTNGVHVNGTKGVSKREMAEENKEKNGLLRTTAAANGGRMVETKNESVQTTTSRNRGPPEKDYDEVDGSVAHQYGRRYLDDRGFDVDRGHRHADWYDTDMDLPKMKKLEINVPTEESPDYRRRFVNIKNSSKLQSPSITSTVHNQQESPKEENEHEVKNARVPYVFSEKKRPTRPTDLPLKSPVERVNDSLQKSVKSRFYFGANMEEPKSPNDPGYVLHTASRWEEQPAAAVPQNGYKNFKRSQV</sequence>
<keyword evidence="2" id="KW-0472">Membrane</keyword>
<feature type="region of interest" description="Disordered" evidence="1">
    <location>
        <begin position="351"/>
        <end position="378"/>
    </location>
</feature>
<feature type="transmembrane region" description="Helical" evidence="2">
    <location>
        <begin position="120"/>
        <end position="141"/>
    </location>
</feature>
<accession>A0A9P0IJJ7</accession>
<keyword evidence="2" id="KW-0812">Transmembrane</keyword>
<keyword evidence="3" id="KW-0732">Signal</keyword>
<evidence type="ECO:0000313" key="4">
    <source>
        <dbReference type="EMBL" id="CAH1707880.1"/>
    </source>
</evidence>
<dbReference type="Proteomes" id="UP001154329">
    <property type="component" value="Chromosome 1"/>
</dbReference>
<feature type="compositionally biased region" description="Polar residues" evidence="1">
    <location>
        <begin position="266"/>
        <end position="275"/>
    </location>
</feature>
<evidence type="ECO:0000256" key="1">
    <source>
        <dbReference type="SAM" id="MobiDB-lite"/>
    </source>
</evidence>
<protein>
    <submittedName>
        <fullName evidence="4">Uncharacterized protein</fullName>
    </submittedName>
</protein>
<proteinExistence type="predicted"/>
<feature type="chain" id="PRO_5040331170" evidence="3">
    <location>
        <begin position="33"/>
        <end position="465"/>
    </location>
</feature>
<reference evidence="4" key="2">
    <citation type="submission" date="2022-10" db="EMBL/GenBank/DDBJ databases">
        <authorList>
            <consortium name="ENA_rothamsted_submissions"/>
            <consortium name="culmorum"/>
            <person name="King R."/>
        </authorList>
    </citation>
    <scope>NUCLEOTIDE SEQUENCE</scope>
</reference>
<keyword evidence="2" id="KW-1133">Transmembrane helix</keyword>